<evidence type="ECO:0000259" key="4">
    <source>
        <dbReference type="PROSITE" id="PS50850"/>
    </source>
</evidence>
<reference evidence="5 8" key="2">
    <citation type="journal article" date="2020" name="Appl. Microbiol. Biotechnol.">
        <title>Targeted gene deletion in Brettanomyces bruxellensis with an expression-free CRISPR-Cas9 system.</title>
        <authorList>
            <person name="Varela C."/>
            <person name="Bartel C."/>
            <person name="Onetto C."/>
            <person name="Borneman A."/>
        </authorList>
    </citation>
    <scope>NUCLEOTIDE SEQUENCE [LARGE SCALE GENOMIC DNA]</scope>
    <source>
        <strain evidence="5 8">AWRI1613</strain>
    </source>
</reference>
<sequence length="473" mass="52288">MDEKSSVGKKTQGTSTFTLEEACDVEKNIGRQRSDLSEMHTPLLRIKTGRSYNAFAHEDADLFPDGGWRAWIVVLGSAIGLMTVFGVMQTISSIQVYIQKNMLKDVKISSTSWIFSVYMFCNLSVGIIAGPLFDLYGIKRVLIPGILLNCGGLYGTAFCSKLSHFIISFGLASGIGSGLMMNPLMSVISHWFLKKRGLANGFAQAGSVAGIFFPMMLRSLYPKLGYSKTMCILASVCVALCLISFCLVKDRRFVIADQEKIKERSLWQNIMAVLDFRSFKEKPFALLVGGLFFNEFSLLLVITYIGTYAETRGMSESDAYVLVAVMNSAGVVGKVVPNYFSDIIGRFNVIVLISLSMALSIFVLWLPYYNNVALYIFTCVYGFGYAGSYSMTPVTISQISLTRQFGSRYATAYFIVAFGNLISMPIGSQFINAQTVHNYNNMIIFAGCTTLVATTFFILSRTAIVGKRLIKFV</sequence>
<dbReference type="GO" id="GO:0022857">
    <property type="term" value="F:transmembrane transporter activity"/>
    <property type="evidence" value="ECO:0007669"/>
    <property type="project" value="InterPro"/>
</dbReference>
<dbReference type="InterPro" id="IPR036259">
    <property type="entry name" value="MFS_trans_sf"/>
</dbReference>
<dbReference type="Proteomes" id="UP000568158">
    <property type="component" value="Unassembled WGS sequence"/>
</dbReference>
<keyword evidence="3" id="KW-0472">Membrane</keyword>
<dbReference type="InterPro" id="IPR020846">
    <property type="entry name" value="MFS_dom"/>
</dbReference>
<feature type="transmembrane region" description="Helical" evidence="3">
    <location>
        <begin position="229"/>
        <end position="248"/>
    </location>
</feature>
<evidence type="ECO:0000256" key="2">
    <source>
        <dbReference type="ARBA" id="ARBA00006727"/>
    </source>
</evidence>
<dbReference type="Pfam" id="PF07690">
    <property type="entry name" value="MFS_1"/>
    <property type="match status" value="1"/>
</dbReference>
<dbReference type="GO" id="GO:0032218">
    <property type="term" value="P:riboflavin transport"/>
    <property type="evidence" value="ECO:0007669"/>
    <property type="project" value="TreeGrafter"/>
</dbReference>
<comment type="subcellular location">
    <subcellularLocation>
        <location evidence="1">Membrane</location>
        <topology evidence="1">Multi-pass membrane protein</topology>
    </subcellularLocation>
</comment>
<comment type="similarity">
    <text evidence="2">Belongs to the major facilitator superfamily. Monocarboxylate porter (TC 2.A.1.13) family.</text>
</comment>
<feature type="transmembrane region" description="Helical" evidence="3">
    <location>
        <begin position="112"/>
        <end position="133"/>
    </location>
</feature>
<feature type="transmembrane region" description="Helical" evidence="3">
    <location>
        <begin position="347"/>
        <end position="366"/>
    </location>
</feature>
<feature type="transmembrane region" description="Helical" evidence="3">
    <location>
        <begin position="443"/>
        <end position="464"/>
    </location>
</feature>
<accession>A0A7D9H2V1</accession>
<feature type="domain" description="Major facilitator superfamily (MFS) profile" evidence="4">
    <location>
        <begin position="72"/>
        <end position="473"/>
    </location>
</feature>
<protein>
    <submittedName>
        <fullName evidence="6">DEBR0S3_06326g1_1</fullName>
    </submittedName>
</protein>
<dbReference type="EMBL" id="JABCYN010000023">
    <property type="protein sequence ID" value="KAF6012647.1"/>
    <property type="molecule type" value="Genomic_DNA"/>
</dbReference>
<dbReference type="CDD" id="cd17352">
    <property type="entry name" value="MFS_MCT_SLC16"/>
    <property type="match status" value="1"/>
</dbReference>
<evidence type="ECO:0000256" key="3">
    <source>
        <dbReference type="SAM" id="Phobius"/>
    </source>
</evidence>
<feature type="transmembrane region" description="Helical" evidence="3">
    <location>
        <begin position="372"/>
        <end position="391"/>
    </location>
</feature>
<dbReference type="PANTHER" id="PTHR11360:SF177">
    <property type="entry name" value="RIBOFLAVIN TRANSPORTER MCH5"/>
    <property type="match status" value="1"/>
</dbReference>
<dbReference type="Gene3D" id="1.20.1250.20">
    <property type="entry name" value="MFS general substrate transporter like domains"/>
    <property type="match status" value="2"/>
</dbReference>
<dbReference type="PROSITE" id="PS50850">
    <property type="entry name" value="MFS"/>
    <property type="match status" value="1"/>
</dbReference>
<evidence type="ECO:0000313" key="5">
    <source>
        <dbReference type="EMBL" id="KAF6012647.1"/>
    </source>
</evidence>
<keyword evidence="7" id="KW-1185">Reference proteome</keyword>
<dbReference type="EMBL" id="CABFWN010000003">
    <property type="protein sequence ID" value="VUG18269.1"/>
    <property type="molecule type" value="Genomic_DNA"/>
</dbReference>
<feature type="transmembrane region" description="Helical" evidence="3">
    <location>
        <begin position="319"/>
        <end position="340"/>
    </location>
</feature>
<evidence type="ECO:0000313" key="6">
    <source>
        <dbReference type="EMBL" id="VUG18269.1"/>
    </source>
</evidence>
<reference evidence="6 7" key="1">
    <citation type="submission" date="2019-07" db="EMBL/GenBank/DDBJ databases">
        <authorList>
            <person name="Friedrich A."/>
            <person name="Schacherer J."/>
        </authorList>
    </citation>
    <scope>NUCLEOTIDE SEQUENCE [LARGE SCALE GENOMIC DNA]</scope>
</reference>
<evidence type="ECO:0000313" key="8">
    <source>
        <dbReference type="Proteomes" id="UP000568158"/>
    </source>
</evidence>
<dbReference type="SUPFAM" id="SSF103473">
    <property type="entry name" value="MFS general substrate transporter"/>
    <property type="match status" value="1"/>
</dbReference>
<proteinExistence type="inferred from homology"/>
<keyword evidence="3" id="KW-1133">Transmembrane helix</keyword>
<organism evidence="6 7">
    <name type="scientific">Dekkera bruxellensis</name>
    <name type="common">Brettanomyces custersii</name>
    <dbReference type="NCBI Taxonomy" id="5007"/>
    <lineage>
        <taxon>Eukaryota</taxon>
        <taxon>Fungi</taxon>
        <taxon>Dikarya</taxon>
        <taxon>Ascomycota</taxon>
        <taxon>Saccharomycotina</taxon>
        <taxon>Pichiomycetes</taxon>
        <taxon>Pichiales</taxon>
        <taxon>Pichiaceae</taxon>
        <taxon>Brettanomyces</taxon>
    </lineage>
</organism>
<dbReference type="GO" id="GO:0016020">
    <property type="term" value="C:membrane"/>
    <property type="evidence" value="ECO:0007669"/>
    <property type="project" value="UniProtKB-SubCell"/>
</dbReference>
<evidence type="ECO:0000256" key="1">
    <source>
        <dbReference type="ARBA" id="ARBA00004141"/>
    </source>
</evidence>
<feature type="transmembrane region" description="Helical" evidence="3">
    <location>
        <begin position="68"/>
        <end position="91"/>
    </location>
</feature>
<dbReference type="AlphaFoldDB" id="A0A7D9H2V1"/>
<feature type="transmembrane region" description="Helical" evidence="3">
    <location>
        <begin position="284"/>
        <end position="307"/>
    </location>
</feature>
<evidence type="ECO:0000313" key="7">
    <source>
        <dbReference type="Proteomes" id="UP000478008"/>
    </source>
</evidence>
<feature type="transmembrane region" description="Helical" evidence="3">
    <location>
        <begin position="412"/>
        <end position="431"/>
    </location>
</feature>
<dbReference type="Proteomes" id="UP000478008">
    <property type="component" value="Unassembled WGS sequence"/>
</dbReference>
<dbReference type="InterPro" id="IPR011701">
    <property type="entry name" value="MFS"/>
</dbReference>
<keyword evidence="3" id="KW-0812">Transmembrane</keyword>
<gene>
    <name evidence="6" type="primary">MCH4</name>
    <name evidence="6" type="ORF">DEBR0S3_06326G</name>
    <name evidence="5" type="ORF">HII12_002169</name>
</gene>
<feature type="transmembrane region" description="Helical" evidence="3">
    <location>
        <begin position="162"/>
        <end position="185"/>
    </location>
</feature>
<dbReference type="InterPro" id="IPR050327">
    <property type="entry name" value="Proton-linked_MCT"/>
</dbReference>
<feature type="transmembrane region" description="Helical" evidence="3">
    <location>
        <begin position="197"/>
        <end position="217"/>
    </location>
</feature>
<name>A0A7D9H2V1_DEKBR</name>
<dbReference type="PANTHER" id="PTHR11360">
    <property type="entry name" value="MONOCARBOXYLATE TRANSPORTER"/>
    <property type="match status" value="1"/>
</dbReference>